<keyword evidence="5" id="KW-1185">Reference proteome</keyword>
<dbReference type="EMBL" id="LJQB01000086">
    <property type="protein sequence ID" value="KPW82097.1"/>
    <property type="molecule type" value="Genomic_DNA"/>
</dbReference>
<dbReference type="Proteomes" id="UP000050411">
    <property type="component" value="Unassembled WGS sequence"/>
</dbReference>
<dbReference type="Proteomes" id="UP000183042">
    <property type="component" value="Unassembled WGS sequence"/>
</dbReference>
<evidence type="ECO:0000256" key="1">
    <source>
        <dbReference type="SAM" id="MobiDB-lite"/>
    </source>
</evidence>
<dbReference type="GeneID" id="65074654"/>
<accession>A0A0P9LUI5</accession>
<dbReference type="EMBL" id="FNJH01000002">
    <property type="protein sequence ID" value="SDO87748.1"/>
    <property type="molecule type" value="Genomic_DNA"/>
</dbReference>
<protein>
    <submittedName>
        <fullName evidence="2">Uncharacterized protein</fullName>
    </submittedName>
</protein>
<feature type="compositionally biased region" description="Polar residues" evidence="1">
    <location>
        <begin position="56"/>
        <end position="66"/>
    </location>
</feature>
<dbReference type="RefSeq" id="WP_010427602.1">
    <property type="nucleotide sequence ID" value="NZ_CP053030.1"/>
</dbReference>
<name>A0A0P9LUI5_9PSED</name>
<organism evidence="2 4">
    <name type="scientific">Pseudomonas congelans</name>
    <dbReference type="NCBI Taxonomy" id="200452"/>
    <lineage>
        <taxon>Bacteria</taxon>
        <taxon>Pseudomonadati</taxon>
        <taxon>Pseudomonadota</taxon>
        <taxon>Gammaproteobacteria</taxon>
        <taxon>Pseudomonadales</taxon>
        <taxon>Pseudomonadaceae</taxon>
        <taxon>Pseudomonas</taxon>
    </lineage>
</organism>
<proteinExistence type="predicted"/>
<evidence type="ECO:0000313" key="2">
    <source>
        <dbReference type="EMBL" id="KPW82097.1"/>
    </source>
</evidence>
<reference evidence="2 4" key="1">
    <citation type="submission" date="2015-09" db="EMBL/GenBank/DDBJ databases">
        <title>Genome announcement of multiple Pseudomonas syringae strains.</title>
        <authorList>
            <person name="Thakur S."/>
            <person name="Wang P.W."/>
            <person name="Gong Y."/>
            <person name="Weir B.S."/>
            <person name="Guttman D.S."/>
        </authorList>
    </citation>
    <scope>NUCLEOTIDE SEQUENCE [LARGE SCALE GENOMIC DNA]</scope>
    <source>
        <strain evidence="2 4">ICMP19117</strain>
    </source>
</reference>
<reference evidence="3 5" key="2">
    <citation type="submission" date="2016-10" db="EMBL/GenBank/DDBJ databases">
        <authorList>
            <person name="Varghese N."/>
            <person name="Submissions S."/>
        </authorList>
    </citation>
    <scope>NUCLEOTIDE SEQUENCE [LARGE SCALE GENOMIC DNA]</scope>
    <source>
        <strain evidence="3 5">DSM 14939</strain>
    </source>
</reference>
<dbReference type="PATRIC" id="fig|200452.3.peg.3685"/>
<comment type="caution">
    <text evidence="2">The sequence shown here is derived from an EMBL/GenBank/DDBJ whole genome shotgun (WGS) entry which is preliminary data.</text>
</comment>
<sequence>MLQALAAIARPLAPIAQDAMRNVAQGAGQQLAGSGVDAIKNMMSGQPSGGAVSYANDPSEQKPATY</sequence>
<feature type="region of interest" description="Disordered" evidence="1">
    <location>
        <begin position="42"/>
        <end position="66"/>
    </location>
</feature>
<evidence type="ECO:0000313" key="5">
    <source>
        <dbReference type="Proteomes" id="UP000183042"/>
    </source>
</evidence>
<evidence type="ECO:0000313" key="4">
    <source>
        <dbReference type="Proteomes" id="UP000050411"/>
    </source>
</evidence>
<evidence type="ECO:0000313" key="3">
    <source>
        <dbReference type="EMBL" id="SDO87748.1"/>
    </source>
</evidence>
<dbReference type="AlphaFoldDB" id="A0A0P9LUI5"/>
<gene>
    <name evidence="2" type="ORF">ALO92_03070</name>
    <name evidence="3" type="ORF">SAMN05216596_10299</name>
</gene>